<evidence type="ECO:0000256" key="7">
    <source>
        <dbReference type="SAM" id="Phobius"/>
    </source>
</evidence>
<keyword evidence="10" id="KW-1185">Reference proteome</keyword>
<dbReference type="PANTHER" id="PTHR32309:SF13">
    <property type="entry name" value="FERRIC ENTEROBACTIN TRANSPORT PROTEIN FEPE"/>
    <property type="match status" value="1"/>
</dbReference>
<evidence type="ECO:0000259" key="8">
    <source>
        <dbReference type="Pfam" id="PF02706"/>
    </source>
</evidence>
<dbReference type="GO" id="GO:0005886">
    <property type="term" value="C:plasma membrane"/>
    <property type="evidence" value="ECO:0007669"/>
    <property type="project" value="UniProtKB-SubCell"/>
</dbReference>
<comment type="subcellular location">
    <subcellularLocation>
        <location evidence="1">Cell membrane</location>
        <topology evidence="1">Multi-pass membrane protein</topology>
    </subcellularLocation>
</comment>
<dbReference type="InterPro" id="IPR017468">
    <property type="entry name" value="Chain_len_reg_EpsF"/>
</dbReference>
<sequence>MSFTDFLRVIRARWVLATSIFAVLTLVALIGSLVWPKKYTAQATLMIDLKVDPVAGTSATGVMPSAAFLTTQVDIIESQHVAQKVIANLKLADDDGFRRNWDKQGRKGDYASWLADAILANLKVEAARESNIVNISYSHTDAKLAQAMANSFAKAYIDSTVQFKTNPARQYSEFFEERANLARQKLEKAQVRLSEAQQAKGILVTDERLDAETVKFNELSSQLTSLRGLLADSGSRSRQAVRAGDIAPDAMSNSLVTSLRTELSRQQAKLDEALERYGDNHPSILETRANIASIQDKLGQETSRVTRSLGATDQINQGRLAAIQAAFDAQRDKLLKLKEDRNELMVIEREVGAAQRVYDAIQARQSQMSLEGSNNQNNVVVLSTATEPVTPSAPRVGVNTVIGALLGTVLAAFVTILIELGDRTVRSTSDMVNLLQTPVIGYLSARQTRRRWWHGRDEAVLYPLERNAYPGLETASSPTPGRLS</sequence>
<keyword evidence="2" id="KW-1003">Cell membrane</keyword>
<dbReference type="NCBIfam" id="TIGR03017">
    <property type="entry name" value="EpsF"/>
    <property type="match status" value="1"/>
</dbReference>
<dbReference type="EMBL" id="SNXW01000001">
    <property type="protein sequence ID" value="TDP88515.1"/>
    <property type="molecule type" value="Genomic_DNA"/>
</dbReference>
<evidence type="ECO:0000313" key="9">
    <source>
        <dbReference type="EMBL" id="TDP88515.1"/>
    </source>
</evidence>
<evidence type="ECO:0000256" key="3">
    <source>
        <dbReference type="ARBA" id="ARBA00022692"/>
    </source>
</evidence>
<dbReference type="GO" id="GO:0004713">
    <property type="term" value="F:protein tyrosine kinase activity"/>
    <property type="evidence" value="ECO:0007669"/>
    <property type="project" value="TreeGrafter"/>
</dbReference>
<accession>A0A4R6RQH4</accession>
<dbReference type="Pfam" id="PF02706">
    <property type="entry name" value="Wzz"/>
    <property type="match status" value="1"/>
</dbReference>
<keyword evidence="4 7" id="KW-1133">Transmembrane helix</keyword>
<feature type="transmembrane region" description="Helical" evidence="7">
    <location>
        <begin position="396"/>
        <end position="418"/>
    </location>
</feature>
<protein>
    <submittedName>
        <fullName evidence="9">Chain length determinant protein EpsF</fullName>
    </submittedName>
</protein>
<evidence type="ECO:0000256" key="1">
    <source>
        <dbReference type="ARBA" id="ARBA00004651"/>
    </source>
</evidence>
<feature type="domain" description="Polysaccharide chain length determinant N-terminal" evidence="8">
    <location>
        <begin position="3"/>
        <end position="89"/>
    </location>
</feature>
<reference evidence="9 10" key="1">
    <citation type="submission" date="2019-03" db="EMBL/GenBank/DDBJ databases">
        <title>Genomic Encyclopedia of Type Strains, Phase IV (KMG-IV): sequencing the most valuable type-strain genomes for metagenomic binning, comparative biology and taxonomic classification.</title>
        <authorList>
            <person name="Goeker M."/>
        </authorList>
    </citation>
    <scope>NUCLEOTIDE SEQUENCE [LARGE SCALE GENOMIC DNA]</scope>
    <source>
        <strain evidence="9 10">DSM 11901</strain>
    </source>
</reference>
<organism evidence="9 10">
    <name type="scientific">Aquabacterium commune</name>
    <dbReference type="NCBI Taxonomy" id="70586"/>
    <lineage>
        <taxon>Bacteria</taxon>
        <taxon>Pseudomonadati</taxon>
        <taxon>Pseudomonadota</taxon>
        <taxon>Betaproteobacteria</taxon>
        <taxon>Burkholderiales</taxon>
        <taxon>Aquabacterium</taxon>
    </lineage>
</organism>
<evidence type="ECO:0000256" key="5">
    <source>
        <dbReference type="ARBA" id="ARBA00023136"/>
    </source>
</evidence>
<dbReference type="PANTHER" id="PTHR32309">
    <property type="entry name" value="TYROSINE-PROTEIN KINASE"/>
    <property type="match status" value="1"/>
</dbReference>
<comment type="caution">
    <text evidence="9">The sequence shown here is derived from an EMBL/GenBank/DDBJ whole genome shotgun (WGS) entry which is preliminary data.</text>
</comment>
<dbReference type="InterPro" id="IPR003856">
    <property type="entry name" value="LPS_length_determ_N"/>
</dbReference>
<proteinExistence type="predicted"/>
<dbReference type="AlphaFoldDB" id="A0A4R6RQH4"/>
<evidence type="ECO:0000256" key="6">
    <source>
        <dbReference type="SAM" id="Coils"/>
    </source>
</evidence>
<dbReference type="InterPro" id="IPR050445">
    <property type="entry name" value="Bact_polysacc_biosynth/exp"/>
</dbReference>
<evidence type="ECO:0000256" key="2">
    <source>
        <dbReference type="ARBA" id="ARBA00022475"/>
    </source>
</evidence>
<dbReference type="RefSeq" id="WP_133606165.1">
    <property type="nucleotide sequence ID" value="NZ_SNXW01000001.1"/>
</dbReference>
<name>A0A4R6RQH4_9BURK</name>
<evidence type="ECO:0000256" key="4">
    <source>
        <dbReference type="ARBA" id="ARBA00022989"/>
    </source>
</evidence>
<keyword evidence="6" id="KW-0175">Coiled coil</keyword>
<feature type="coiled-coil region" evidence="6">
    <location>
        <begin position="172"/>
        <end position="199"/>
    </location>
</feature>
<keyword evidence="5 7" id="KW-0472">Membrane</keyword>
<dbReference type="OrthoDB" id="8559110at2"/>
<gene>
    <name evidence="9" type="ORF">EV672_101667</name>
</gene>
<feature type="transmembrane region" description="Helical" evidence="7">
    <location>
        <begin position="12"/>
        <end position="35"/>
    </location>
</feature>
<keyword evidence="3 7" id="KW-0812">Transmembrane</keyword>
<evidence type="ECO:0000313" key="10">
    <source>
        <dbReference type="Proteomes" id="UP000294593"/>
    </source>
</evidence>
<dbReference type="Proteomes" id="UP000294593">
    <property type="component" value="Unassembled WGS sequence"/>
</dbReference>